<sequence>MKKIKFISLITITLLSSNAWSLGTGISSYPLMTGKKLVTSELFGITSTGGGLGLQVRYTQKLSKKATLDGGIAISGGDRTSNFFAGVDYEIYPDYLRQPKISIKSTIEMGKENEVSRTKLSLAPTISKGFSFWGKEAFPFFSMPVGISLDSESKTYESTISANLGINGNLPIDGYNHLQGSAEVQFGVKDSYTSVMLGVSYPL</sequence>
<comment type="caution">
    <text evidence="2">The sequence shown here is derived from an EMBL/GenBank/DDBJ whole genome shotgun (WGS) entry which is preliminary data.</text>
</comment>
<reference evidence="3" key="1">
    <citation type="journal article" date="2017" name="Proc. Natl. Acad. Sci. U.S.A.">
        <title>Simulation of Deepwater Horizon oil plume reveals substrate specialization within a complex community of hydrocarbon-degraders.</title>
        <authorList>
            <person name="Hu P."/>
            <person name="Dubinsky E.A."/>
            <person name="Probst A.J."/>
            <person name="Wang J."/>
            <person name="Sieber C.M.K."/>
            <person name="Tom L.M."/>
            <person name="Gardinali P."/>
            <person name="Banfield J.F."/>
            <person name="Atlas R.M."/>
            <person name="Andersen G.L."/>
        </authorList>
    </citation>
    <scope>NUCLEOTIDE SEQUENCE [LARGE SCALE GENOMIC DNA]</scope>
</reference>
<feature type="signal peptide" evidence="1">
    <location>
        <begin position="1"/>
        <end position="21"/>
    </location>
</feature>
<evidence type="ECO:0000256" key="1">
    <source>
        <dbReference type="SAM" id="SignalP"/>
    </source>
</evidence>
<organism evidence="2 3">
    <name type="scientific">Halobacteriovorax marinus</name>
    <dbReference type="NCBI Taxonomy" id="97084"/>
    <lineage>
        <taxon>Bacteria</taxon>
        <taxon>Pseudomonadati</taxon>
        <taxon>Bdellovibrionota</taxon>
        <taxon>Bacteriovoracia</taxon>
        <taxon>Bacteriovoracales</taxon>
        <taxon>Halobacteriovoraceae</taxon>
        <taxon>Halobacteriovorax</taxon>
    </lineage>
</organism>
<feature type="chain" id="PRO_5013300271" description="Outer membrane protein beta-barrel domain-containing protein" evidence="1">
    <location>
        <begin position="22"/>
        <end position="203"/>
    </location>
</feature>
<evidence type="ECO:0008006" key="4">
    <source>
        <dbReference type="Google" id="ProtNLM"/>
    </source>
</evidence>
<proteinExistence type="predicted"/>
<keyword evidence="1" id="KW-0732">Signal</keyword>
<evidence type="ECO:0000313" key="2">
    <source>
        <dbReference type="EMBL" id="OUR93498.1"/>
    </source>
</evidence>
<dbReference type="EMBL" id="MAAO01000015">
    <property type="protein sequence ID" value="OUR93498.1"/>
    <property type="molecule type" value="Genomic_DNA"/>
</dbReference>
<protein>
    <recommendedName>
        <fullName evidence="4">Outer membrane protein beta-barrel domain-containing protein</fullName>
    </recommendedName>
</protein>
<dbReference type="Proteomes" id="UP000196531">
    <property type="component" value="Unassembled WGS sequence"/>
</dbReference>
<gene>
    <name evidence="2" type="ORF">A9Q84_18670</name>
</gene>
<accession>A0A1Y5F7X7</accession>
<dbReference type="AlphaFoldDB" id="A0A1Y5F7X7"/>
<evidence type="ECO:0000313" key="3">
    <source>
        <dbReference type="Proteomes" id="UP000196531"/>
    </source>
</evidence>
<name>A0A1Y5F7X7_9BACT</name>